<dbReference type="RefSeq" id="WP_052731619.1">
    <property type="nucleotide sequence ID" value="NZ_JBEPCB010000002.1"/>
</dbReference>
<protein>
    <submittedName>
        <fullName evidence="2">Uncharacterized protein</fullName>
    </submittedName>
</protein>
<dbReference type="EMBL" id="JBIENY010000553">
    <property type="protein sequence ID" value="MFG6301604.1"/>
    <property type="molecule type" value="Genomic_DNA"/>
</dbReference>
<feature type="compositionally biased region" description="Basic and acidic residues" evidence="1">
    <location>
        <begin position="127"/>
        <end position="138"/>
    </location>
</feature>
<dbReference type="InterPro" id="IPR045428">
    <property type="entry name" value="EACC1"/>
</dbReference>
<comment type="caution">
    <text evidence="2">The sequence shown here is derived from an EMBL/GenBank/DDBJ whole genome shotgun (WGS) entry which is preliminary data.</text>
</comment>
<keyword evidence="3" id="KW-1185">Reference proteome</keyword>
<sequence>MTDFRVEISGPPDGTDAEDHLRSLLSWLREDGTPTLRARAGSSAPLAPGSMGTGLDILQLAIGSGLSAGSLVFSVLQWQASRRRAPAVTLRRGDVEVVLTAEAAADEETVRGIIDLLDRQVPPAPARSEESGGDDRTA</sequence>
<evidence type="ECO:0000313" key="2">
    <source>
        <dbReference type="EMBL" id="MFG6301604.1"/>
    </source>
</evidence>
<evidence type="ECO:0000256" key="1">
    <source>
        <dbReference type="SAM" id="MobiDB-lite"/>
    </source>
</evidence>
<name>A0ABW7EF66_STRRO</name>
<feature type="region of interest" description="Disordered" evidence="1">
    <location>
        <begin position="119"/>
        <end position="138"/>
    </location>
</feature>
<proteinExistence type="predicted"/>
<gene>
    <name evidence="2" type="ORF">ACGU38_40395</name>
</gene>
<reference evidence="2 3" key="1">
    <citation type="submission" date="2024-10" db="EMBL/GenBank/DDBJ databases">
        <title>Draft genome assembly of a novel steroid transforming actinomycete isolated from African clawed frog Xenopus laevis.</title>
        <authorList>
            <person name="Bragin E."/>
            <person name="Kollerov V."/>
            <person name="Donova M.V."/>
        </authorList>
    </citation>
    <scope>NUCLEOTIDE SEQUENCE [LARGE SCALE GENOMIC DNA]</scope>
    <source>
        <strain evidence="2 3">MTOC-St3</strain>
    </source>
</reference>
<dbReference type="Pfam" id="PF19953">
    <property type="entry name" value="EACC1"/>
    <property type="match status" value="1"/>
</dbReference>
<accession>A0ABW7EF66</accession>
<dbReference type="Proteomes" id="UP001605990">
    <property type="component" value="Unassembled WGS sequence"/>
</dbReference>
<organism evidence="2 3">
    <name type="scientific">Streptomyces rochei</name>
    <name type="common">Streptomyces parvullus</name>
    <dbReference type="NCBI Taxonomy" id="1928"/>
    <lineage>
        <taxon>Bacteria</taxon>
        <taxon>Bacillati</taxon>
        <taxon>Actinomycetota</taxon>
        <taxon>Actinomycetes</taxon>
        <taxon>Kitasatosporales</taxon>
        <taxon>Streptomycetaceae</taxon>
        <taxon>Streptomyces</taxon>
        <taxon>Streptomyces rochei group</taxon>
    </lineage>
</organism>
<evidence type="ECO:0000313" key="3">
    <source>
        <dbReference type="Proteomes" id="UP001605990"/>
    </source>
</evidence>